<dbReference type="EMBL" id="LNJC01000015">
    <property type="protein sequence ID" value="KYC50366.1"/>
    <property type="molecule type" value="Genomic_DNA"/>
</dbReference>
<name>A0A150IZG0_9EURY</name>
<organism evidence="1 2">
    <name type="scientific">Candidatus Methanofastidiosum methylothiophilum</name>
    <dbReference type="NCBI Taxonomy" id="1705564"/>
    <lineage>
        <taxon>Archaea</taxon>
        <taxon>Methanobacteriati</taxon>
        <taxon>Methanobacteriota</taxon>
        <taxon>Stenosarchaea group</taxon>
        <taxon>Candidatus Methanofastidiosia</taxon>
        <taxon>Candidatus Methanofastidiosales</taxon>
        <taxon>Candidatus Methanofastidiosaceae</taxon>
        <taxon>Candidatus Methanofastidiosum</taxon>
    </lineage>
</organism>
<sequence length="102" mass="11876">MAKSVDVLEKGHEDALPMLTREELYGFGIIELSEMIMSIEHAIGYTEGYRFLLLCFGNEGSSDKTKMLMKRLEDYLFLVKEVYRFKVNEKKRKENFLKGVNA</sequence>
<dbReference type="AlphaFoldDB" id="A0A150IZG0"/>
<accession>A0A150IZG0</accession>
<proteinExistence type="predicted"/>
<evidence type="ECO:0000313" key="2">
    <source>
        <dbReference type="Proteomes" id="UP000092403"/>
    </source>
</evidence>
<gene>
    <name evidence="1" type="ORF">APG12_00895</name>
</gene>
<evidence type="ECO:0000313" key="1">
    <source>
        <dbReference type="EMBL" id="KYC50366.1"/>
    </source>
</evidence>
<protein>
    <submittedName>
        <fullName evidence="1">Uncharacterized protein</fullName>
    </submittedName>
</protein>
<dbReference type="Proteomes" id="UP000092403">
    <property type="component" value="Unassembled WGS sequence"/>
</dbReference>
<comment type="caution">
    <text evidence="1">The sequence shown here is derived from an EMBL/GenBank/DDBJ whole genome shotgun (WGS) entry which is preliminary data.</text>
</comment>
<reference evidence="1 2" key="1">
    <citation type="journal article" date="2016" name="ISME J.">
        <title>Chasing the elusive Euryarchaeota class WSA2: genomes reveal a uniquely fastidious methyl-reducing methanogen.</title>
        <authorList>
            <person name="Nobu M.K."/>
            <person name="Narihiro T."/>
            <person name="Kuroda K."/>
            <person name="Mei R."/>
            <person name="Liu W.T."/>
        </authorList>
    </citation>
    <scope>NUCLEOTIDE SEQUENCE [LARGE SCALE GENOMIC DNA]</scope>
    <source>
        <strain evidence="1">BMIXfssc0709_Meth_Bin006</strain>
    </source>
</reference>